<sequence>MAEKKIAISIRDLEKTFDGRKVLDNINLDIYQGEIFVIMGGSGSGKSTLLRMMTGGIQPTAGKILFENQDLHELNHAEKEKIKRRFGMSFQSAALLDFLTVEENVSLPLSEHTQLTPKIISIIAKMKLNLVGLQGFERFMPSMLSGGMKKRAGLARAIAMDPEIVFYDEPTAGLDPVVCAIIDNLILDLTKKLNLTSIVVTHNMESIFRIADRVAMLYKGKLLEVGTREEIRNSQDPIVRQFINGSIEGPIKLNEE</sequence>
<protein>
    <submittedName>
        <fullName evidence="5">ABC transporter related protein</fullName>
    </submittedName>
</protein>
<evidence type="ECO:0000256" key="3">
    <source>
        <dbReference type="ARBA" id="ARBA00022840"/>
    </source>
</evidence>
<evidence type="ECO:0000256" key="2">
    <source>
        <dbReference type="ARBA" id="ARBA00022741"/>
    </source>
</evidence>
<keyword evidence="3" id="KW-0067">ATP-binding</keyword>
<dbReference type="CDD" id="cd03261">
    <property type="entry name" value="ABC_Org_Solvent_Resistant"/>
    <property type="match status" value="1"/>
</dbReference>
<dbReference type="Gene3D" id="3.40.50.300">
    <property type="entry name" value="P-loop containing nucleotide triphosphate hydrolases"/>
    <property type="match status" value="1"/>
</dbReference>
<dbReference type="InterPro" id="IPR003439">
    <property type="entry name" value="ABC_transporter-like_ATP-bd"/>
</dbReference>
<dbReference type="InterPro" id="IPR003593">
    <property type="entry name" value="AAA+_ATPase"/>
</dbReference>
<name>A0A0G1YRG4_9BACT</name>
<evidence type="ECO:0000256" key="1">
    <source>
        <dbReference type="ARBA" id="ARBA00022448"/>
    </source>
</evidence>
<dbReference type="EMBL" id="LCPZ01000006">
    <property type="protein sequence ID" value="KKW08934.1"/>
    <property type="molecule type" value="Genomic_DNA"/>
</dbReference>
<dbReference type="PROSITE" id="PS00211">
    <property type="entry name" value="ABC_TRANSPORTER_1"/>
    <property type="match status" value="1"/>
</dbReference>
<gene>
    <name evidence="5" type="ORF">UY44_C0006G0019</name>
</gene>
<dbReference type="GO" id="GO:0016887">
    <property type="term" value="F:ATP hydrolysis activity"/>
    <property type="evidence" value="ECO:0007669"/>
    <property type="project" value="InterPro"/>
</dbReference>
<proteinExistence type="predicted"/>
<dbReference type="SMART" id="SM00382">
    <property type="entry name" value="AAA"/>
    <property type="match status" value="1"/>
</dbReference>
<keyword evidence="1" id="KW-0813">Transport</keyword>
<evidence type="ECO:0000313" key="6">
    <source>
        <dbReference type="Proteomes" id="UP000033965"/>
    </source>
</evidence>
<dbReference type="GO" id="GO:0005524">
    <property type="term" value="F:ATP binding"/>
    <property type="evidence" value="ECO:0007669"/>
    <property type="project" value="UniProtKB-KW"/>
</dbReference>
<dbReference type="AlphaFoldDB" id="A0A0G1YRG4"/>
<evidence type="ECO:0000313" key="5">
    <source>
        <dbReference type="EMBL" id="KKW08934.1"/>
    </source>
</evidence>
<evidence type="ECO:0000259" key="4">
    <source>
        <dbReference type="PROSITE" id="PS50893"/>
    </source>
</evidence>
<dbReference type="InterPro" id="IPR027417">
    <property type="entry name" value="P-loop_NTPase"/>
</dbReference>
<reference evidence="5 6" key="1">
    <citation type="journal article" date="2015" name="Nature">
        <title>rRNA introns, odd ribosomes, and small enigmatic genomes across a large radiation of phyla.</title>
        <authorList>
            <person name="Brown C.T."/>
            <person name="Hug L.A."/>
            <person name="Thomas B.C."/>
            <person name="Sharon I."/>
            <person name="Castelle C.J."/>
            <person name="Singh A."/>
            <person name="Wilkins M.J."/>
            <person name="Williams K.H."/>
            <person name="Banfield J.F."/>
        </authorList>
    </citation>
    <scope>NUCLEOTIDE SEQUENCE [LARGE SCALE GENOMIC DNA]</scope>
</reference>
<organism evidence="5 6">
    <name type="scientific">Candidatus Kaiserbacteria bacterium GW2011_GWA2_49_19</name>
    <dbReference type="NCBI Taxonomy" id="1618669"/>
    <lineage>
        <taxon>Bacteria</taxon>
        <taxon>Candidatus Kaiseribacteriota</taxon>
    </lineage>
</organism>
<dbReference type="PANTHER" id="PTHR43023:SF6">
    <property type="entry name" value="INTERMEMBRANE PHOSPHOLIPID TRANSPORT SYSTEM ATP-BINDING PROTEIN MLAF"/>
    <property type="match status" value="1"/>
</dbReference>
<dbReference type="PANTHER" id="PTHR43023">
    <property type="entry name" value="PROTEIN TRIGALACTOSYLDIACYLGLYCEROL 3, CHLOROPLASTIC"/>
    <property type="match status" value="1"/>
</dbReference>
<dbReference type="Pfam" id="PF00005">
    <property type="entry name" value="ABC_tran"/>
    <property type="match status" value="1"/>
</dbReference>
<dbReference type="SUPFAM" id="SSF52540">
    <property type="entry name" value="P-loop containing nucleoside triphosphate hydrolases"/>
    <property type="match status" value="1"/>
</dbReference>
<dbReference type="PATRIC" id="fig|1618669.3.peg.259"/>
<dbReference type="Proteomes" id="UP000033965">
    <property type="component" value="Unassembled WGS sequence"/>
</dbReference>
<dbReference type="PROSITE" id="PS50893">
    <property type="entry name" value="ABC_TRANSPORTER_2"/>
    <property type="match status" value="1"/>
</dbReference>
<comment type="caution">
    <text evidence="5">The sequence shown here is derived from an EMBL/GenBank/DDBJ whole genome shotgun (WGS) entry which is preliminary data.</text>
</comment>
<feature type="domain" description="ABC transporter" evidence="4">
    <location>
        <begin position="8"/>
        <end position="244"/>
    </location>
</feature>
<accession>A0A0G1YRG4</accession>
<dbReference type="InterPro" id="IPR017871">
    <property type="entry name" value="ABC_transporter-like_CS"/>
</dbReference>
<keyword evidence="2" id="KW-0547">Nucleotide-binding</keyword>